<evidence type="ECO:0000313" key="2">
    <source>
        <dbReference type="Proteomes" id="UP000324222"/>
    </source>
</evidence>
<protein>
    <submittedName>
        <fullName evidence="1">Uncharacterized protein</fullName>
    </submittedName>
</protein>
<dbReference type="Proteomes" id="UP000324222">
    <property type="component" value="Unassembled WGS sequence"/>
</dbReference>
<proteinExistence type="predicted"/>
<reference evidence="1 2" key="1">
    <citation type="submission" date="2019-05" db="EMBL/GenBank/DDBJ databases">
        <title>Another draft genome of Portunus trituberculatus and its Hox gene families provides insights of decapod evolution.</title>
        <authorList>
            <person name="Jeong J.-H."/>
            <person name="Song I."/>
            <person name="Kim S."/>
            <person name="Choi T."/>
            <person name="Kim D."/>
            <person name="Ryu S."/>
            <person name="Kim W."/>
        </authorList>
    </citation>
    <scope>NUCLEOTIDE SEQUENCE [LARGE SCALE GENOMIC DNA]</scope>
    <source>
        <tissue evidence="1">Muscle</tissue>
    </source>
</reference>
<dbReference type="EMBL" id="VSRR010007414">
    <property type="protein sequence ID" value="MPC46851.1"/>
    <property type="molecule type" value="Genomic_DNA"/>
</dbReference>
<dbReference type="AlphaFoldDB" id="A0A5B7FHT7"/>
<evidence type="ECO:0000313" key="1">
    <source>
        <dbReference type="EMBL" id="MPC46851.1"/>
    </source>
</evidence>
<comment type="caution">
    <text evidence="1">The sequence shown here is derived from an EMBL/GenBank/DDBJ whole genome shotgun (WGS) entry which is preliminary data.</text>
</comment>
<sequence length="66" mass="7535">MTPPHTTTTFTTSTTITSIFSFSPHSALRFALTVPLSLPSFSGLKRLIITTTSKVRRFRRHKRRKD</sequence>
<gene>
    <name evidence="1" type="ORF">E2C01_040581</name>
</gene>
<name>A0A5B7FHT7_PORTR</name>
<organism evidence="1 2">
    <name type="scientific">Portunus trituberculatus</name>
    <name type="common">Swimming crab</name>
    <name type="synonym">Neptunus trituberculatus</name>
    <dbReference type="NCBI Taxonomy" id="210409"/>
    <lineage>
        <taxon>Eukaryota</taxon>
        <taxon>Metazoa</taxon>
        <taxon>Ecdysozoa</taxon>
        <taxon>Arthropoda</taxon>
        <taxon>Crustacea</taxon>
        <taxon>Multicrustacea</taxon>
        <taxon>Malacostraca</taxon>
        <taxon>Eumalacostraca</taxon>
        <taxon>Eucarida</taxon>
        <taxon>Decapoda</taxon>
        <taxon>Pleocyemata</taxon>
        <taxon>Brachyura</taxon>
        <taxon>Eubrachyura</taxon>
        <taxon>Portunoidea</taxon>
        <taxon>Portunidae</taxon>
        <taxon>Portuninae</taxon>
        <taxon>Portunus</taxon>
    </lineage>
</organism>
<accession>A0A5B7FHT7</accession>
<keyword evidence="2" id="KW-1185">Reference proteome</keyword>